<dbReference type="InterPro" id="IPR010237">
    <property type="entry name" value="Pyr-5-nucltdase"/>
</dbReference>
<reference evidence="2 3" key="1">
    <citation type="submission" date="2018-10" db="EMBL/GenBank/DDBJ databases">
        <title>Robbsia sp. DHC34, isolated from soil.</title>
        <authorList>
            <person name="Gao Z.-H."/>
            <person name="Qiu L.-H."/>
        </authorList>
    </citation>
    <scope>NUCLEOTIDE SEQUENCE [LARGE SCALE GENOMIC DNA]</scope>
    <source>
        <strain evidence="2 3">DHC34</strain>
    </source>
</reference>
<dbReference type="Gene3D" id="1.10.150.450">
    <property type="match status" value="1"/>
</dbReference>
<dbReference type="AlphaFoldDB" id="A0A494YF58"/>
<feature type="region of interest" description="Disordered" evidence="1">
    <location>
        <begin position="232"/>
        <end position="258"/>
    </location>
</feature>
<dbReference type="OrthoDB" id="8558420at2"/>
<evidence type="ECO:0000256" key="1">
    <source>
        <dbReference type="SAM" id="MobiDB-lite"/>
    </source>
</evidence>
<dbReference type="InterPro" id="IPR036412">
    <property type="entry name" value="HAD-like_sf"/>
</dbReference>
<evidence type="ECO:0000313" key="2">
    <source>
        <dbReference type="EMBL" id="RKP59358.1"/>
    </source>
</evidence>
<gene>
    <name evidence="2" type="ORF">D7S86_01095</name>
</gene>
<comment type="caution">
    <text evidence="2">The sequence shown here is derived from an EMBL/GenBank/DDBJ whole genome shotgun (WGS) entry which is preliminary data.</text>
</comment>
<name>A0A494YF58_9BURK</name>
<dbReference type="GO" id="GO:0006206">
    <property type="term" value="P:pyrimidine nucleobase metabolic process"/>
    <property type="evidence" value="ECO:0007669"/>
    <property type="project" value="TreeGrafter"/>
</dbReference>
<protein>
    <submittedName>
        <fullName evidence="2">Pyrimidine 5'-nucleotidase</fullName>
    </submittedName>
</protein>
<organism evidence="2 3">
    <name type="scientific">Pararobbsia silviterrae</name>
    <dbReference type="NCBI Taxonomy" id="1792498"/>
    <lineage>
        <taxon>Bacteria</taxon>
        <taxon>Pseudomonadati</taxon>
        <taxon>Pseudomonadota</taxon>
        <taxon>Betaproteobacteria</taxon>
        <taxon>Burkholderiales</taxon>
        <taxon>Burkholderiaceae</taxon>
        <taxon>Pararobbsia</taxon>
    </lineage>
</organism>
<dbReference type="SFLD" id="SFLDG01132">
    <property type="entry name" value="C1.5.3:_5'-Nucleotidase_Like"/>
    <property type="match status" value="1"/>
</dbReference>
<dbReference type="Gene3D" id="3.40.50.1000">
    <property type="entry name" value="HAD superfamily/HAD-like"/>
    <property type="match status" value="1"/>
</dbReference>
<dbReference type="PANTHER" id="PTHR47438:SF1">
    <property type="entry name" value="PHOSPHATE METABOLISM PROTEIN 8-RELATED"/>
    <property type="match status" value="1"/>
</dbReference>
<dbReference type="Pfam" id="PF00702">
    <property type="entry name" value="Hydrolase"/>
    <property type="match status" value="1"/>
</dbReference>
<dbReference type="GO" id="GO:0008252">
    <property type="term" value="F:nucleotidase activity"/>
    <property type="evidence" value="ECO:0007669"/>
    <property type="project" value="TreeGrafter"/>
</dbReference>
<dbReference type="InterPro" id="IPR052791">
    <property type="entry name" value="SSM1_domain"/>
</dbReference>
<feature type="compositionally biased region" description="Low complexity" evidence="1">
    <location>
        <begin position="1"/>
        <end position="22"/>
    </location>
</feature>
<accession>A0A494YF58</accession>
<dbReference type="SFLD" id="SFLDS00003">
    <property type="entry name" value="Haloacid_Dehalogenase"/>
    <property type="match status" value="1"/>
</dbReference>
<dbReference type="InterPro" id="IPR023214">
    <property type="entry name" value="HAD_sf"/>
</dbReference>
<dbReference type="Proteomes" id="UP000270342">
    <property type="component" value="Unassembled WGS sequence"/>
</dbReference>
<dbReference type="SUPFAM" id="SSF56784">
    <property type="entry name" value="HAD-like"/>
    <property type="match status" value="1"/>
</dbReference>
<dbReference type="NCBIfam" id="TIGR01993">
    <property type="entry name" value="Pyr-5-nucltdase"/>
    <property type="match status" value="1"/>
</dbReference>
<sequence length="270" mass="31002">MSAVPPRGADARRTPTPRAAEAAARRRTPLARVRRRPGQPVWLFDLDNTLHHASHAIFPRMNVAMTDFIERELNLARAEADALRSAYTRRYGAVLIGLMRRHDIDAAAFLEEVHRFDALDQLVRFERGVRQALLRLPGRKILFTNAPEDYARAVLDIIGIHDVFERVVAVEHMRDRRGWRSKPDRGMLRRTLRQLQATHRETVLVEDTRSHLKHYKRTGLKTVWMVGHLRSVPTPQGGQPADVTGGHAQRRGESGRPHYIDRRIRSIKSL</sequence>
<dbReference type="NCBIfam" id="TIGR01509">
    <property type="entry name" value="HAD-SF-IA-v3"/>
    <property type="match status" value="1"/>
</dbReference>
<feature type="region of interest" description="Disordered" evidence="1">
    <location>
        <begin position="1"/>
        <end position="28"/>
    </location>
</feature>
<dbReference type="RefSeq" id="WP_121084170.1">
    <property type="nucleotide sequence ID" value="NZ_RBZU01000001.1"/>
</dbReference>
<dbReference type="EMBL" id="RBZU01000001">
    <property type="protein sequence ID" value="RKP59358.1"/>
    <property type="molecule type" value="Genomic_DNA"/>
</dbReference>
<evidence type="ECO:0000313" key="3">
    <source>
        <dbReference type="Proteomes" id="UP000270342"/>
    </source>
</evidence>
<keyword evidence="3" id="KW-1185">Reference proteome</keyword>
<dbReference type="PANTHER" id="PTHR47438">
    <property type="entry name" value="PHOSPHATE METABOLISM PROTEIN 8-RELATED"/>
    <property type="match status" value="1"/>
</dbReference>
<dbReference type="SFLD" id="SFLDG01129">
    <property type="entry name" value="C1.5:_HAD__Beta-PGM__Phosphata"/>
    <property type="match status" value="1"/>
</dbReference>
<dbReference type="GO" id="GO:0009166">
    <property type="term" value="P:nucleotide catabolic process"/>
    <property type="evidence" value="ECO:0007669"/>
    <property type="project" value="TreeGrafter"/>
</dbReference>
<proteinExistence type="predicted"/>
<dbReference type="InterPro" id="IPR006439">
    <property type="entry name" value="HAD-SF_hydro_IA"/>
</dbReference>